<dbReference type="Gene3D" id="3.40.50.720">
    <property type="entry name" value="NAD(P)-binding Rossmann-like Domain"/>
    <property type="match status" value="1"/>
</dbReference>
<evidence type="ECO:0000256" key="2">
    <source>
        <dbReference type="ARBA" id="ARBA00023002"/>
    </source>
</evidence>
<feature type="domain" description="Enoyl reductase (ER)" evidence="3">
    <location>
        <begin position="20"/>
        <end position="327"/>
    </location>
</feature>
<dbReference type="Pfam" id="PF00107">
    <property type="entry name" value="ADH_zinc_N"/>
    <property type="match status" value="1"/>
</dbReference>
<dbReference type="InterPro" id="IPR011032">
    <property type="entry name" value="GroES-like_sf"/>
</dbReference>
<evidence type="ECO:0000259" key="3">
    <source>
        <dbReference type="SMART" id="SM00829"/>
    </source>
</evidence>
<evidence type="ECO:0000313" key="4">
    <source>
        <dbReference type="EMBL" id="MDR6892704.1"/>
    </source>
</evidence>
<dbReference type="PANTHER" id="PTHR48106">
    <property type="entry name" value="QUINONE OXIDOREDUCTASE PIG3-RELATED"/>
    <property type="match status" value="1"/>
</dbReference>
<sequence length="329" mass="33986">MTEPHTLPETMTAVRAHRTGGPDVLTPETVPVPSPGEGEALIRVAATGVNFIETYQRSGAYPVEFPAVLGTEASGVVVALGPGDHAVSVGDRVTTASARGAYAEYCLAPSSHLIPVPDGLELELACAASLQGLTAHYLITSVARVEPGQWVLVHAGAGGVGQVAIQLLARLGARVISTASTPEKRELASAAGAEHSIGYEGFADTVRTLTDGRGVSAVLDGVGRATFDDSLRSLDRRGTLALFGAASGPVPPVDPQALNKAGSVTLCRPSLPDFLADPEERRWRAEEVFGPLATGELRVEYSAYPLAEAAAAHTALEGRATTGKTVLTP</sequence>
<dbReference type="EMBL" id="JAVDUI010000001">
    <property type="protein sequence ID" value="MDR6892704.1"/>
    <property type="molecule type" value="Genomic_DNA"/>
</dbReference>
<protein>
    <submittedName>
        <fullName evidence="4">NADPH2:quinone reductase</fullName>
        <ecNumber evidence="4">1.6.5.5</ecNumber>
    </submittedName>
</protein>
<dbReference type="GO" id="GO:0035925">
    <property type="term" value="F:mRNA 3'-UTR AU-rich region binding"/>
    <property type="evidence" value="ECO:0007669"/>
    <property type="project" value="TreeGrafter"/>
</dbReference>
<proteinExistence type="predicted"/>
<dbReference type="InterPro" id="IPR013149">
    <property type="entry name" value="ADH-like_C"/>
</dbReference>
<dbReference type="Gene3D" id="3.90.180.10">
    <property type="entry name" value="Medium-chain alcohol dehydrogenases, catalytic domain"/>
    <property type="match status" value="1"/>
</dbReference>
<dbReference type="InterPro" id="IPR047618">
    <property type="entry name" value="QOR-like"/>
</dbReference>
<dbReference type="AlphaFoldDB" id="A0AAE4C7N0"/>
<dbReference type="SUPFAM" id="SSF51735">
    <property type="entry name" value="NAD(P)-binding Rossmann-fold domains"/>
    <property type="match status" value="1"/>
</dbReference>
<name>A0AAE4C7N0_9MICC</name>
<evidence type="ECO:0000313" key="5">
    <source>
        <dbReference type="Proteomes" id="UP001247307"/>
    </source>
</evidence>
<dbReference type="SMART" id="SM00829">
    <property type="entry name" value="PKS_ER"/>
    <property type="match status" value="1"/>
</dbReference>
<keyword evidence="1" id="KW-0521">NADP</keyword>
<dbReference type="SUPFAM" id="SSF50129">
    <property type="entry name" value="GroES-like"/>
    <property type="match status" value="1"/>
</dbReference>
<dbReference type="InterPro" id="IPR013154">
    <property type="entry name" value="ADH-like_N"/>
</dbReference>
<keyword evidence="2 4" id="KW-0560">Oxidoreductase</keyword>
<dbReference type="GO" id="GO:0070402">
    <property type="term" value="F:NADPH binding"/>
    <property type="evidence" value="ECO:0007669"/>
    <property type="project" value="TreeGrafter"/>
</dbReference>
<dbReference type="PANTHER" id="PTHR48106:SF13">
    <property type="entry name" value="QUINONE OXIDOREDUCTASE-RELATED"/>
    <property type="match status" value="1"/>
</dbReference>
<organism evidence="4 5">
    <name type="scientific">Falsarthrobacter nasiphocae</name>
    <dbReference type="NCBI Taxonomy" id="189863"/>
    <lineage>
        <taxon>Bacteria</taxon>
        <taxon>Bacillati</taxon>
        <taxon>Actinomycetota</taxon>
        <taxon>Actinomycetes</taxon>
        <taxon>Micrococcales</taxon>
        <taxon>Micrococcaceae</taxon>
        <taxon>Falsarthrobacter</taxon>
    </lineage>
</organism>
<dbReference type="CDD" id="cd05286">
    <property type="entry name" value="QOR2"/>
    <property type="match status" value="1"/>
</dbReference>
<accession>A0AAE4C7N0</accession>
<keyword evidence="5" id="KW-1185">Reference proteome</keyword>
<dbReference type="GO" id="GO:0005829">
    <property type="term" value="C:cytosol"/>
    <property type="evidence" value="ECO:0007669"/>
    <property type="project" value="TreeGrafter"/>
</dbReference>
<reference evidence="4" key="1">
    <citation type="submission" date="2023-07" db="EMBL/GenBank/DDBJ databases">
        <title>Sequencing the genomes of 1000 actinobacteria strains.</title>
        <authorList>
            <person name="Klenk H.-P."/>
        </authorList>
    </citation>
    <scope>NUCLEOTIDE SEQUENCE</scope>
    <source>
        <strain evidence="4">DSM 13988</strain>
    </source>
</reference>
<gene>
    <name evidence="4" type="ORF">J2S35_001644</name>
</gene>
<dbReference type="InterPro" id="IPR020843">
    <property type="entry name" value="ER"/>
</dbReference>
<dbReference type="EC" id="1.6.5.5" evidence="4"/>
<dbReference type="GO" id="GO:0003960">
    <property type="term" value="F:quinone reductase (NADPH) activity"/>
    <property type="evidence" value="ECO:0007669"/>
    <property type="project" value="UniProtKB-EC"/>
</dbReference>
<dbReference type="Pfam" id="PF08240">
    <property type="entry name" value="ADH_N"/>
    <property type="match status" value="1"/>
</dbReference>
<evidence type="ECO:0000256" key="1">
    <source>
        <dbReference type="ARBA" id="ARBA00022857"/>
    </source>
</evidence>
<dbReference type="Proteomes" id="UP001247307">
    <property type="component" value="Unassembled WGS sequence"/>
</dbReference>
<dbReference type="InterPro" id="IPR036291">
    <property type="entry name" value="NAD(P)-bd_dom_sf"/>
</dbReference>
<comment type="caution">
    <text evidence="4">The sequence shown here is derived from an EMBL/GenBank/DDBJ whole genome shotgun (WGS) entry which is preliminary data.</text>
</comment>